<keyword evidence="2" id="KW-1185">Reference proteome</keyword>
<proteinExistence type="predicted"/>
<protein>
    <submittedName>
        <fullName evidence="1">Uncharacterized protein</fullName>
    </submittedName>
</protein>
<dbReference type="Proteomes" id="UP000033774">
    <property type="component" value="Unassembled WGS sequence"/>
</dbReference>
<dbReference type="AlphaFoldDB" id="A0A0F3IQC7"/>
<dbReference type="EMBL" id="LAJY01000405">
    <property type="protein sequence ID" value="KJV08950.1"/>
    <property type="molecule type" value="Genomic_DNA"/>
</dbReference>
<name>A0A0F3IQC7_9PROT</name>
<evidence type="ECO:0000313" key="1">
    <source>
        <dbReference type="EMBL" id="KJV08950.1"/>
    </source>
</evidence>
<accession>A0A0F3IQC7</accession>
<gene>
    <name evidence="1" type="ORF">VZ95_14515</name>
</gene>
<reference evidence="1 2" key="1">
    <citation type="submission" date="2015-03" db="EMBL/GenBank/DDBJ databases">
        <title>Draft genome sequence of Elstera litoralis.</title>
        <authorList>
            <person name="Rahalkar M.C."/>
            <person name="Dhakephalkar P.K."/>
            <person name="Pore S.D."/>
            <person name="Arora P."/>
            <person name="Kapse N.G."/>
            <person name="Pandit P.S."/>
        </authorList>
    </citation>
    <scope>NUCLEOTIDE SEQUENCE [LARGE SCALE GENOMIC DNA]</scope>
    <source>
        <strain evidence="1 2">Dia-1</strain>
    </source>
</reference>
<sequence>MIVFVAFQRGAAVLAFGVDGFAEGFFVEARSFNLITQCLYVLGNALAFIKQKVETVGKAA</sequence>
<organism evidence="1 2">
    <name type="scientific">Elstera litoralis</name>
    <dbReference type="NCBI Taxonomy" id="552518"/>
    <lineage>
        <taxon>Bacteria</taxon>
        <taxon>Pseudomonadati</taxon>
        <taxon>Pseudomonadota</taxon>
        <taxon>Alphaproteobacteria</taxon>
        <taxon>Rhodospirillales</taxon>
        <taxon>Rhodospirillaceae</taxon>
        <taxon>Elstera</taxon>
    </lineage>
</organism>
<comment type="caution">
    <text evidence="1">The sequence shown here is derived from an EMBL/GenBank/DDBJ whole genome shotgun (WGS) entry which is preliminary data.</text>
</comment>
<evidence type="ECO:0000313" key="2">
    <source>
        <dbReference type="Proteomes" id="UP000033774"/>
    </source>
</evidence>